<evidence type="ECO:0000313" key="1">
    <source>
        <dbReference type="EMBL" id="EHM37447.1"/>
    </source>
</evidence>
<accession>G9YE60</accession>
<dbReference type="HOGENOM" id="CLU_3184350_0_0_6"/>
<comment type="caution">
    <text evidence="1">The sequence shown here is derived from an EMBL/GenBank/DDBJ whole genome shotgun (WGS) entry which is preliminary data.</text>
</comment>
<evidence type="ECO:0000313" key="2">
    <source>
        <dbReference type="Proteomes" id="UP000005959"/>
    </source>
</evidence>
<dbReference type="AlphaFoldDB" id="G9YE60"/>
<proteinExistence type="predicted"/>
<organism evidence="1 2">
    <name type="scientific">Hafnia alvei ATCC 51873</name>
    <dbReference type="NCBI Taxonomy" id="1002364"/>
    <lineage>
        <taxon>Bacteria</taxon>
        <taxon>Pseudomonadati</taxon>
        <taxon>Pseudomonadota</taxon>
        <taxon>Gammaproteobacteria</taxon>
        <taxon>Enterobacterales</taxon>
        <taxon>Hafniaceae</taxon>
        <taxon>Hafnia</taxon>
    </lineage>
</organism>
<sequence length="46" mass="5272">MGSIIKRLMAWVPCHWSRIMLNNSRGVNQMGEKQNGVLHYLCSTPN</sequence>
<dbReference type="Proteomes" id="UP000005959">
    <property type="component" value="Unassembled WGS sequence"/>
</dbReference>
<name>G9YE60_HAFAL</name>
<protein>
    <submittedName>
        <fullName evidence="1">Uncharacterized protein</fullName>
    </submittedName>
</protein>
<reference evidence="1 2" key="1">
    <citation type="submission" date="2011-08" db="EMBL/GenBank/DDBJ databases">
        <authorList>
            <person name="Weinstock G."/>
            <person name="Sodergren E."/>
            <person name="Clifton S."/>
            <person name="Fulton L."/>
            <person name="Fulton B."/>
            <person name="Courtney L."/>
            <person name="Fronick C."/>
            <person name="Harrison M."/>
            <person name="Strong C."/>
            <person name="Farmer C."/>
            <person name="Delahaunty K."/>
            <person name="Markovic C."/>
            <person name="Hall O."/>
            <person name="Minx P."/>
            <person name="Tomlinson C."/>
            <person name="Mitreva M."/>
            <person name="Hou S."/>
            <person name="Chen J."/>
            <person name="Wollam A."/>
            <person name="Pepin K.H."/>
            <person name="Johnson M."/>
            <person name="Bhonagiri V."/>
            <person name="Zhang X."/>
            <person name="Suruliraj S."/>
            <person name="Warren W."/>
            <person name="Chinwalla A."/>
            <person name="Mardis E.R."/>
            <person name="Wilson R.K."/>
        </authorList>
    </citation>
    <scope>NUCLEOTIDE SEQUENCE [LARGE SCALE GENOMIC DNA]</scope>
    <source>
        <strain evidence="1 2">ATCC 51873</strain>
    </source>
</reference>
<gene>
    <name evidence="1" type="ORF">HMPREF0454_04909</name>
</gene>
<dbReference type="EMBL" id="AGCI01000118">
    <property type="protein sequence ID" value="EHM37447.1"/>
    <property type="molecule type" value="Genomic_DNA"/>
</dbReference>